<reference evidence="2 3" key="1">
    <citation type="submission" date="2016-10" db="EMBL/GenBank/DDBJ databases">
        <authorList>
            <person name="de Groot N.N."/>
        </authorList>
    </citation>
    <scope>NUCLEOTIDE SEQUENCE [LARGE SCALE GENOMIC DNA]</scope>
    <source>
        <strain evidence="2 3">CGMCC 1.6762</strain>
    </source>
</reference>
<evidence type="ECO:0000313" key="1">
    <source>
        <dbReference type="EMBL" id="RSK25161.1"/>
    </source>
</evidence>
<evidence type="ECO:0000313" key="2">
    <source>
        <dbReference type="EMBL" id="SDD83491.1"/>
    </source>
</evidence>
<keyword evidence="4" id="KW-1185">Reference proteome</keyword>
<dbReference type="EMBL" id="FNAR01000001">
    <property type="protein sequence ID" value="SDD83491.1"/>
    <property type="molecule type" value="Genomic_DNA"/>
</dbReference>
<dbReference type="GO" id="GO:0019634">
    <property type="term" value="P:organic phosphonate metabolic process"/>
    <property type="evidence" value="ECO:0007669"/>
    <property type="project" value="InterPro"/>
</dbReference>
<reference evidence="1 4" key="2">
    <citation type="submission" date="2018-12" db="EMBL/GenBank/DDBJ databases">
        <title>Comparitive functional genomics of dry heat resistant strains isolated from the viking spacecraft.</title>
        <authorList>
            <person name="Seuylemezian A."/>
            <person name="Vaishampayan P."/>
        </authorList>
    </citation>
    <scope>NUCLEOTIDE SEQUENCE [LARGE SCALE GENOMIC DNA]</scope>
    <source>
        <strain evidence="1 4">M6-11</strain>
    </source>
</reference>
<dbReference type="Pfam" id="PF05861">
    <property type="entry name" value="PhnI"/>
    <property type="match status" value="1"/>
</dbReference>
<dbReference type="RefSeq" id="WP_092093453.1">
    <property type="nucleotide sequence ID" value="NZ_FNAR01000001.1"/>
</dbReference>
<dbReference type="PIRSF" id="PIRSF007313">
    <property type="entry name" value="PhnI"/>
    <property type="match status" value="1"/>
</dbReference>
<dbReference type="Proteomes" id="UP000272481">
    <property type="component" value="Unassembled WGS sequence"/>
</dbReference>
<keyword evidence="1" id="KW-0456">Lyase</keyword>
<dbReference type="EMBL" id="RWGW01000020">
    <property type="protein sequence ID" value="RSK25161.1"/>
    <property type="molecule type" value="Genomic_DNA"/>
</dbReference>
<sequence length="369" mass="40791">MGYVAVKGGTEAIEASISRLKYERLKGGEQVDVSAILSSMRLLIDQVMSEASLYSPELAALAIKQAEGSMEEAVFLLRAHRSTLPRLYYSETVEPERMAVERRISASFKDIPGGQLLGATHDYTHRLIDFSLLGETEEERKRWLGKYEAELSGLEDASGDGSYPKVVEYLRSEGLFETFKPDDTEPDDVTKNVFQFPASRSERLQILTRGQTGAVTALGYASLRGYGQVHPTVGEVRVGNLPITVQAYGGDDGDDSYYIGSIRATEVESFVPMPSGGPDGKQELRFEIGYGICYGQNETKAIAMSILDQCLEHPESDAPSHDEEFVLLHVDTVESTGFISHLKMPHYVTFQSKLDSVRNTRKGRDGHES</sequence>
<dbReference type="Proteomes" id="UP000198823">
    <property type="component" value="Unassembled WGS sequence"/>
</dbReference>
<dbReference type="STRING" id="426756.SAMN04488126_101243"/>
<accession>A0A1G6XZN5</accession>
<name>A0A1G6XZN5_9BACL</name>
<dbReference type="OrthoDB" id="9790536at2"/>
<protein>
    <submittedName>
        <fullName evidence="2">Alpha-D-ribose 1-methylphosphonate 5-triphosphate synthase subunit PhnI</fullName>
    </submittedName>
    <submittedName>
        <fullName evidence="1">Carbon-phosphorus lyase</fullName>
    </submittedName>
</protein>
<organism evidence="2 3">
    <name type="scientific">Bhargavaea beijingensis</name>
    <dbReference type="NCBI Taxonomy" id="426756"/>
    <lineage>
        <taxon>Bacteria</taxon>
        <taxon>Bacillati</taxon>
        <taxon>Bacillota</taxon>
        <taxon>Bacilli</taxon>
        <taxon>Bacillales</taxon>
        <taxon>Caryophanaceae</taxon>
        <taxon>Bhargavaea</taxon>
    </lineage>
</organism>
<proteinExistence type="predicted"/>
<gene>
    <name evidence="1" type="ORF">EJA12_12585</name>
    <name evidence="2" type="ORF">SAMN04488126_101243</name>
</gene>
<dbReference type="AlphaFoldDB" id="A0A1G6XZN5"/>
<dbReference type="GO" id="GO:0016829">
    <property type="term" value="F:lyase activity"/>
    <property type="evidence" value="ECO:0007669"/>
    <property type="project" value="UniProtKB-KW"/>
</dbReference>
<dbReference type="InterPro" id="IPR008773">
    <property type="entry name" value="PhnI"/>
</dbReference>
<evidence type="ECO:0000313" key="4">
    <source>
        <dbReference type="Proteomes" id="UP000272481"/>
    </source>
</evidence>
<evidence type="ECO:0000313" key="3">
    <source>
        <dbReference type="Proteomes" id="UP000198823"/>
    </source>
</evidence>